<reference evidence="2" key="1">
    <citation type="journal article" date="2012" name="Nature">
        <title>The oyster genome reveals stress adaptation and complexity of shell formation.</title>
        <authorList>
            <person name="Zhang G."/>
            <person name="Fang X."/>
            <person name="Guo X."/>
            <person name="Li L."/>
            <person name="Luo R."/>
            <person name="Xu F."/>
            <person name="Yang P."/>
            <person name="Zhang L."/>
            <person name="Wang X."/>
            <person name="Qi H."/>
            <person name="Xiong Z."/>
            <person name="Que H."/>
            <person name="Xie Y."/>
            <person name="Holland P.W."/>
            <person name="Paps J."/>
            <person name="Zhu Y."/>
            <person name="Wu F."/>
            <person name="Chen Y."/>
            <person name="Wang J."/>
            <person name="Peng C."/>
            <person name="Meng J."/>
            <person name="Yang L."/>
            <person name="Liu J."/>
            <person name="Wen B."/>
            <person name="Zhang N."/>
            <person name="Huang Z."/>
            <person name="Zhu Q."/>
            <person name="Feng Y."/>
            <person name="Mount A."/>
            <person name="Hedgecock D."/>
            <person name="Xu Z."/>
            <person name="Liu Y."/>
            <person name="Domazet-Loso T."/>
            <person name="Du Y."/>
            <person name="Sun X."/>
            <person name="Zhang S."/>
            <person name="Liu B."/>
            <person name="Cheng P."/>
            <person name="Jiang X."/>
            <person name="Li J."/>
            <person name="Fan D."/>
            <person name="Wang W."/>
            <person name="Fu W."/>
            <person name="Wang T."/>
            <person name="Wang B."/>
            <person name="Zhang J."/>
            <person name="Peng Z."/>
            <person name="Li Y."/>
            <person name="Li N."/>
            <person name="Wang J."/>
            <person name="Chen M."/>
            <person name="He Y."/>
            <person name="Tan F."/>
            <person name="Song X."/>
            <person name="Zheng Q."/>
            <person name="Huang R."/>
            <person name="Yang H."/>
            <person name="Du X."/>
            <person name="Chen L."/>
            <person name="Yang M."/>
            <person name="Gaffney P.M."/>
            <person name="Wang S."/>
            <person name="Luo L."/>
            <person name="She Z."/>
            <person name="Ming Y."/>
            <person name="Huang W."/>
            <person name="Zhang S."/>
            <person name="Huang B."/>
            <person name="Zhang Y."/>
            <person name="Qu T."/>
            <person name="Ni P."/>
            <person name="Miao G."/>
            <person name="Wang J."/>
            <person name="Wang Q."/>
            <person name="Steinberg C.E."/>
            <person name="Wang H."/>
            <person name="Li N."/>
            <person name="Qian L."/>
            <person name="Zhang G."/>
            <person name="Li Y."/>
            <person name="Yang H."/>
            <person name="Liu X."/>
            <person name="Wang J."/>
            <person name="Yin Y."/>
            <person name="Wang J."/>
        </authorList>
    </citation>
    <scope>NUCLEOTIDE SEQUENCE [LARGE SCALE GENOMIC DNA]</scope>
    <source>
        <strain evidence="2">05x7-T-G4-1.051#20</strain>
    </source>
</reference>
<gene>
    <name evidence="2" type="ORF">CGI_10000358</name>
</gene>
<dbReference type="HOGENOM" id="CLU_2017396_0_0_1"/>
<dbReference type="AlphaFoldDB" id="K1PFQ9"/>
<proteinExistence type="predicted"/>
<organism evidence="2">
    <name type="scientific">Magallana gigas</name>
    <name type="common">Pacific oyster</name>
    <name type="synonym">Crassostrea gigas</name>
    <dbReference type="NCBI Taxonomy" id="29159"/>
    <lineage>
        <taxon>Eukaryota</taxon>
        <taxon>Metazoa</taxon>
        <taxon>Spiralia</taxon>
        <taxon>Lophotrochozoa</taxon>
        <taxon>Mollusca</taxon>
        <taxon>Bivalvia</taxon>
        <taxon>Autobranchia</taxon>
        <taxon>Pteriomorphia</taxon>
        <taxon>Ostreida</taxon>
        <taxon>Ostreoidea</taxon>
        <taxon>Ostreidae</taxon>
        <taxon>Magallana</taxon>
    </lineage>
</organism>
<accession>K1PFQ9</accession>
<feature type="region of interest" description="Disordered" evidence="1">
    <location>
        <begin position="31"/>
        <end position="65"/>
    </location>
</feature>
<sequence length="123" mass="14080">MTDSRKKISRTLKYQFMLGVYIVRTEKAEDRQRIQGEVDWRSGGQAENRRRQGQDPPNPRTRGLENIEKTKGYILGGVLFDVPLVLHLQLLNTLQGIPLHQNPGVIQLNPTLCLLQIPRPKTL</sequence>
<protein>
    <submittedName>
        <fullName evidence="2">Uncharacterized protein</fullName>
    </submittedName>
</protein>
<evidence type="ECO:0000256" key="1">
    <source>
        <dbReference type="SAM" id="MobiDB-lite"/>
    </source>
</evidence>
<evidence type="ECO:0000313" key="2">
    <source>
        <dbReference type="EMBL" id="EKC17679.1"/>
    </source>
</evidence>
<name>K1PFQ9_MAGGI</name>
<dbReference type="EMBL" id="JH822268">
    <property type="protein sequence ID" value="EKC17679.1"/>
    <property type="molecule type" value="Genomic_DNA"/>
</dbReference>
<dbReference type="InParanoid" id="K1PFQ9"/>
<feature type="compositionally biased region" description="Basic and acidic residues" evidence="1">
    <location>
        <begin position="31"/>
        <end position="40"/>
    </location>
</feature>